<organism evidence="7 8">
    <name type="scientific">Meloidogyne enterolobii</name>
    <name type="common">Root-knot nematode worm</name>
    <name type="synonym">Meloidogyne mayaguensis</name>
    <dbReference type="NCBI Taxonomy" id="390850"/>
    <lineage>
        <taxon>Eukaryota</taxon>
        <taxon>Metazoa</taxon>
        <taxon>Ecdysozoa</taxon>
        <taxon>Nematoda</taxon>
        <taxon>Chromadorea</taxon>
        <taxon>Rhabditida</taxon>
        <taxon>Tylenchina</taxon>
        <taxon>Tylenchomorpha</taxon>
        <taxon>Tylenchoidea</taxon>
        <taxon>Meloidogynidae</taxon>
        <taxon>Meloidogyninae</taxon>
        <taxon>Meloidogyne</taxon>
    </lineage>
</organism>
<keyword evidence="4" id="KW-0325">Glycoprotein</keyword>
<dbReference type="InterPro" id="IPR000436">
    <property type="entry name" value="Sushi_SCR_CCP_dom"/>
</dbReference>
<dbReference type="SMART" id="SM00032">
    <property type="entry name" value="CCP"/>
    <property type="match status" value="3"/>
</dbReference>
<evidence type="ECO:0000256" key="2">
    <source>
        <dbReference type="ARBA" id="ARBA00022737"/>
    </source>
</evidence>
<dbReference type="SUPFAM" id="SSF57535">
    <property type="entry name" value="Complement control module/SCR domain"/>
    <property type="match status" value="3"/>
</dbReference>
<dbReference type="PANTHER" id="PTHR19325">
    <property type="entry name" value="COMPLEMENT COMPONENT-RELATED SUSHI DOMAIN-CONTAINING"/>
    <property type="match status" value="1"/>
</dbReference>
<dbReference type="PANTHER" id="PTHR19325:SF574">
    <property type="entry name" value="SUSHI, VON WILLEBRAND FACTOR TYPE A, EGF AND PENTRAXIN DOMAIN-CONTAINING PROTEIN 1"/>
    <property type="match status" value="1"/>
</dbReference>
<dbReference type="InterPro" id="IPR035976">
    <property type="entry name" value="Sushi/SCR/CCP_sf"/>
</dbReference>
<feature type="disulfide bond" evidence="5">
    <location>
        <begin position="177"/>
        <end position="204"/>
    </location>
</feature>
<comment type="caution">
    <text evidence="7">The sequence shown here is derived from an EMBL/GenBank/DDBJ whole genome shotgun (WGS) entry which is preliminary data.</text>
</comment>
<accession>A0A6V7WQ01</accession>
<dbReference type="Gene3D" id="2.10.70.10">
    <property type="entry name" value="Complement Module, domain 1"/>
    <property type="match status" value="2"/>
</dbReference>
<comment type="caution">
    <text evidence="5">Lacks conserved residue(s) required for the propagation of feature annotation.</text>
</comment>
<evidence type="ECO:0000313" key="8">
    <source>
        <dbReference type="Proteomes" id="UP000580250"/>
    </source>
</evidence>
<dbReference type="OrthoDB" id="9991441at2759"/>
<keyword evidence="3 5" id="KW-1015">Disulfide bond</keyword>
<dbReference type="Proteomes" id="UP000580250">
    <property type="component" value="Unassembled WGS sequence"/>
</dbReference>
<evidence type="ECO:0000256" key="4">
    <source>
        <dbReference type="ARBA" id="ARBA00023180"/>
    </source>
</evidence>
<keyword evidence="1 5" id="KW-0768">Sushi</keyword>
<dbReference type="InterPro" id="IPR050350">
    <property type="entry name" value="Compl-Cell_Adhes-Reg"/>
</dbReference>
<keyword evidence="2" id="KW-0677">Repeat</keyword>
<dbReference type="EMBL" id="CAJEWN010000731">
    <property type="protein sequence ID" value="CAD2189083.1"/>
    <property type="molecule type" value="Genomic_DNA"/>
</dbReference>
<proteinExistence type="predicted"/>
<feature type="domain" description="Sushi" evidence="6">
    <location>
        <begin position="132"/>
        <end position="206"/>
    </location>
</feature>
<evidence type="ECO:0000256" key="3">
    <source>
        <dbReference type="ARBA" id="ARBA00023157"/>
    </source>
</evidence>
<reference evidence="7 8" key="1">
    <citation type="submission" date="2020-08" db="EMBL/GenBank/DDBJ databases">
        <authorList>
            <person name="Koutsovoulos G."/>
            <person name="Danchin GJ E."/>
        </authorList>
    </citation>
    <scope>NUCLEOTIDE SEQUENCE [LARGE SCALE GENOMIC DNA]</scope>
</reference>
<name>A0A6V7WQ01_MELEN</name>
<evidence type="ECO:0000259" key="6">
    <source>
        <dbReference type="PROSITE" id="PS50923"/>
    </source>
</evidence>
<evidence type="ECO:0000256" key="5">
    <source>
        <dbReference type="PROSITE-ProRule" id="PRU00302"/>
    </source>
</evidence>
<evidence type="ECO:0000256" key="1">
    <source>
        <dbReference type="ARBA" id="ARBA00022659"/>
    </source>
</evidence>
<evidence type="ECO:0000313" key="7">
    <source>
        <dbReference type="EMBL" id="CAD2189083.1"/>
    </source>
</evidence>
<dbReference type="PROSITE" id="PS50923">
    <property type="entry name" value="SUSHI"/>
    <property type="match status" value="1"/>
</dbReference>
<dbReference type="AlphaFoldDB" id="A0A6V7WQ01"/>
<dbReference type="CDD" id="cd00033">
    <property type="entry name" value="CCP"/>
    <property type="match status" value="1"/>
</dbReference>
<dbReference type="Pfam" id="PF00084">
    <property type="entry name" value="Sushi"/>
    <property type="match status" value="2"/>
</dbReference>
<gene>
    <name evidence="7" type="ORF">MENT_LOCUS41781</name>
</gene>
<sequence length="297" mass="34310">MRYSQSYGKQVISPYYREITITTSYRSIVYKFKKKHFSVQILCDPKHDTKNRPMVNCLNGTWSHVPQCTPIRCQKWPAKMPNSQLVFTKSTHGAVAKYHCLHGFRPSSPNNLIKCLYGKWIRDGPPFRCLAMSCDHPTKVFDNLEGGRIFLEGQMGAYDYSDYINRVPEGRSISFQCEKGNLLIGPPKATCQYGKWRPDIKPKCVFQRHPTIEGQILWSRVKRSFNLTLAEDEKTEKCQLPLEEKLKKNGWKLIIKESKEIIVVCKAGFELFNELKSSTPLEQISHCVNGQWTPKIN</sequence>
<protein>
    <recommendedName>
        <fullName evidence="6">Sushi domain-containing protein</fullName>
    </recommendedName>
</protein>